<sequence length="122" mass="14103">MKKIWLGLVLTMFSLLGCNSLEEKNENSIKINLIGNILPKDNLTVLLFAYDDRIADKKADLVGKENIVLKEHENIIEFTTPKDNRTYYISLENNDDYSLDYSSGSIQKLEFMKENKVKINKK</sequence>
<proteinExistence type="predicted"/>
<reference evidence="1 2" key="1">
    <citation type="submission" date="2013-08" db="EMBL/GenBank/DDBJ databases">
        <authorList>
            <person name="Weinstock G."/>
            <person name="Sodergren E."/>
            <person name="Wylie T."/>
            <person name="Fulton L."/>
            <person name="Fulton R."/>
            <person name="Fronick C."/>
            <person name="O'Laughlin M."/>
            <person name="Godfrey J."/>
            <person name="Miner T."/>
            <person name="Herter B."/>
            <person name="Appelbaum E."/>
            <person name="Cordes M."/>
            <person name="Lek S."/>
            <person name="Wollam A."/>
            <person name="Pepin K.H."/>
            <person name="Palsikar V.B."/>
            <person name="Mitreva M."/>
            <person name="Wilson R.K."/>
        </authorList>
    </citation>
    <scope>NUCLEOTIDE SEQUENCE [LARGE SCALE GENOMIC DNA]</scope>
    <source>
        <strain evidence="1 2">ATCC BAA-474</strain>
    </source>
</reference>
<dbReference type="EMBL" id="AXZF01000063">
    <property type="protein sequence ID" value="ERT68487.1"/>
    <property type="molecule type" value="Genomic_DNA"/>
</dbReference>
<dbReference type="Proteomes" id="UP000017081">
    <property type="component" value="Unassembled WGS sequence"/>
</dbReference>
<accession>U7V9U6</accession>
<evidence type="ECO:0000313" key="2">
    <source>
        <dbReference type="Proteomes" id="UP000017081"/>
    </source>
</evidence>
<evidence type="ECO:0008006" key="3">
    <source>
        <dbReference type="Google" id="ProtNLM"/>
    </source>
</evidence>
<comment type="caution">
    <text evidence="1">The sequence shown here is derived from an EMBL/GenBank/DDBJ whole genome shotgun (WGS) entry which is preliminary data.</text>
</comment>
<evidence type="ECO:0000313" key="1">
    <source>
        <dbReference type="EMBL" id="ERT68487.1"/>
    </source>
</evidence>
<gene>
    <name evidence="1" type="ORF">HMPREF0202_01598</name>
</gene>
<name>U7V9U6_9FUSO</name>
<keyword evidence="2" id="KW-1185">Reference proteome</keyword>
<protein>
    <recommendedName>
        <fullName evidence="3">Lipoprotein</fullName>
    </recommendedName>
</protein>
<dbReference type="RefSeq" id="WP_023051136.1">
    <property type="nucleotide sequence ID" value="NZ_CP173060.2"/>
</dbReference>
<organism evidence="1 2">
    <name type="scientific">Cetobacterium somerae ATCC BAA-474</name>
    <dbReference type="NCBI Taxonomy" id="1319815"/>
    <lineage>
        <taxon>Bacteria</taxon>
        <taxon>Fusobacteriati</taxon>
        <taxon>Fusobacteriota</taxon>
        <taxon>Fusobacteriia</taxon>
        <taxon>Fusobacteriales</taxon>
        <taxon>Fusobacteriaceae</taxon>
        <taxon>Cetobacterium</taxon>
    </lineage>
</organism>
<dbReference type="HOGENOM" id="CLU_2022580_0_0_0"/>
<dbReference type="AlphaFoldDB" id="U7V9U6"/>
<dbReference type="PROSITE" id="PS51257">
    <property type="entry name" value="PROKAR_LIPOPROTEIN"/>
    <property type="match status" value="1"/>
</dbReference>